<dbReference type="AlphaFoldDB" id="A0A834B8H3"/>
<evidence type="ECO:0000313" key="1">
    <source>
        <dbReference type="EMBL" id="KAF6125432.1"/>
    </source>
</evidence>
<dbReference type="EMBL" id="JABVXQ010000002">
    <property type="protein sequence ID" value="KAF6125432.1"/>
    <property type="molecule type" value="Genomic_DNA"/>
</dbReference>
<evidence type="ECO:0000313" key="2">
    <source>
        <dbReference type="Proteomes" id="UP000664940"/>
    </source>
</evidence>
<sequence length="163" mass="18758">MGLWPSFPHKQMLRQRFKNRLFIWDIQETNKEVIKGRGRQQVKPHTTVGNWSLIPRGRFRKMAWMASRNYIVLHFSHLSSEGAGSLYISPARPCLWLLVASSTKMAVLYREPFLMAWKCSSAPTQKTSGEQVSMQVHACGEVFLWGIKPALYLGSYETCFCKS</sequence>
<name>A0A834B8H3_9CHIR</name>
<proteinExistence type="predicted"/>
<dbReference type="Proteomes" id="UP000664940">
    <property type="component" value="Unassembled WGS sequence"/>
</dbReference>
<organism evidence="1 2">
    <name type="scientific">Phyllostomus discolor</name>
    <name type="common">pale spear-nosed bat</name>
    <dbReference type="NCBI Taxonomy" id="89673"/>
    <lineage>
        <taxon>Eukaryota</taxon>
        <taxon>Metazoa</taxon>
        <taxon>Chordata</taxon>
        <taxon>Craniata</taxon>
        <taxon>Vertebrata</taxon>
        <taxon>Euteleostomi</taxon>
        <taxon>Mammalia</taxon>
        <taxon>Eutheria</taxon>
        <taxon>Laurasiatheria</taxon>
        <taxon>Chiroptera</taxon>
        <taxon>Yangochiroptera</taxon>
        <taxon>Phyllostomidae</taxon>
        <taxon>Phyllostominae</taxon>
        <taxon>Phyllostomus</taxon>
    </lineage>
</organism>
<accession>A0A834B8H3</accession>
<protein>
    <submittedName>
        <fullName evidence="1">Uncharacterized protein</fullName>
    </submittedName>
</protein>
<comment type="caution">
    <text evidence="1">The sequence shown here is derived from an EMBL/GenBank/DDBJ whole genome shotgun (WGS) entry which is preliminary data.</text>
</comment>
<reference evidence="1 2" key="1">
    <citation type="journal article" date="2020" name="Nature">
        <title>Six reference-quality genomes reveal evolution of bat adaptations.</title>
        <authorList>
            <person name="Jebb D."/>
            <person name="Huang Z."/>
            <person name="Pippel M."/>
            <person name="Hughes G.M."/>
            <person name="Lavrichenko K."/>
            <person name="Devanna P."/>
            <person name="Winkler S."/>
            <person name="Jermiin L.S."/>
            <person name="Skirmuntt E.C."/>
            <person name="Katzourakis A."/>
            <person name="Burkitt-Gray L."/>
            <person name="Ray D.A."/>
            <person name="Sullivan K.A.M."/>
            <person name="Roscito J.G."/>
            <person name="Kirilenko B.M."/>
            <person name="Davalos L.M."/>
            <person name="Corthals A.P."/>
            <person name="Power M.L."/>
            <person name="Jones G."/>
            <person name="Ransome R.D."/>
            <person name="Dechmann D.K.N."/>
            <person name="Locatelli A.G."/>
            <person name="Puechmaille S.J."/>
            <person name="Fedrigo O."/>
            <person name="Jarvis E.D."/>
            <person name="Hiller M."/>
            <person name="Vernes S.C."/>
            <person name="Myers E.W."/>
            <person name="Teeling E.C."/>
        </authorList>
    </citation>
    <scope>NUCLEOTIDE SEQUENCE [LARGE SCALE GENOMIC DNA]</scope>
    <source>
        <strain evidence="1">Bat1K_MPI-CBG_1</strain>
    </source>
</reference>
<gene>
    <name evidence="1" type="ORF">HJG60_009876</name>
</gene>